<gene>
    <name evidence="1" type="ORF">D3M59_06620</name>
</gene>
<dbReference type="InterPro" id="IPR021955">
    <property type="entry name" value="DUF3572"/>
</dbReference>
<dbReference type="RefSeq" id="WP_119532679.1">
    <property type="nucleotide sequence ID" value="NZ_QXTF01000001.1"/>
</dbReference>
<evidence type="ECO:0000313" key="1">
    <source>
        <dbReference type="EMBL" id="RIX32591.1"/>
    </source>
</evidence>
<keyword evidence="2" id="KW-1185">Reference proteome</keyword>
<sequence length="88" mass="9325">MLSPTTNDAEALALAALAATLTDERRAQRFLDLTGLSPDGIRERIGERQLLAATLAFLESHQPDLIDVAEAIGSTPGALLAAKAELER</sequence>
<comment type="caution">
    <text evidence="1">The sequence shown here is derived from an EMBL/GenBank/DDBJ whole genome shotgun (WGS) entry which is preliminary data.</text>
</comment>
<dbReference type="EMBL" id="QXTF01000001">
    <property type="protein sequence ID" value="RIX32591.1"/>
    <property type="molecule type" value="Genomic_DNA"/>
</dbReference>
<protein>
    <submittedName>
        <fullName evidence="1">DUF3572 family protein</fullName>
    </submittedName>
</protein>
<dbReference type="AlphaFoldDB" id="A0A418Q3W5"/>
<accession>A0A418Q3W5</accession>
<dbReference type="Pfam" id="PF12096">
    <property type="entry name" value="DUF3572"/>
    <property type="match status" value="1"/>
</dbReference>
<reference evidence="1 2" key="1">
    <citation type="submission" date="2018-09" db="EMBL/GenBank/DDBJ databases">
        <title>Sphingomonas sp. DAC4.</title>
        <authorList>
            <person name="Seo T."/>
        </authorList>
    </citation>
    <scope>NUCLEOTIDE SEQUENCE [LARGE SCALE GENOMIC DNA]</scope>
    <source>
        <strain evidence="1 2">DAC4</strain>
    </source>
</reference>
<dbReference type="Proteomes" id="UP000285023">
    <property type="component" value="Unassembled WGS sequence"/>
</dbReference>
<proteinExistence type="predicted"/>
<name>A0A418Q3W5_9SPHN</name>
<dbReference type="OrthoDB" id="7356934at2"/>
<evidence type="ECO:0000313" key="2">
    <source>
        <dbReference type="Proteomes" id="UP000285023"/>
    </source>
</evidence>
<organism evidence="1 2">
    <name type="scientific">Sphingomonas edaphi</name>
    <dbReference type="NCBI Taxonomy" id="2315689"/>
    <lineage>
        <taxon>Bacteria</taxon>
        <taxon>Pseudomonadati</taxon>
        <taxon>Pseudomonadota</taxon>
        <taxon>Alphaproteobacteria</taxon>
        <taxon>Sphingomonadales</taxon>
        <taxon>Sphingomonadaceae</taxon>
        <taxon>Sphingomonas</taxon>
    </lineage>
</organism>